<dbReference type="Proteomes" id="UP000319908">
    <property type="component" value="Unassembled WGS sequence"/>
</dbReference>
<evidence type="ECO:0000313" key="2">
    <source>
        <dbReference type="Proteomes" id="UP000319908"/>
    </source>
</evidence>
<gene>
    <name evidence="1" type="ORF">Poly21_09140</name>
</gene>
<name>A0A5C6C3L9_9BACT</name>
<evidence type="ECO:0000313" key="1">
    <source>
        <dbReference type="EMBL" id="TWU18748.1"/>
    </source>
</evidence>
<reference evidence="1 2" key="1">
    <citation type="journal article" date="2020" name="Antonie Van Leeuwenhoek">
        <title>Rhodopirellula heiligendammensis sp. nov., Rhodopirellula pilleata sp. nov., and Rhodopirellula solitaria sp. nov. isolated from natural or artificial marine surfaces in Northern Germany and California, USA, and emended description of the genus Rhodopirellula.</title>
        <authorList>
            <person name="Kallscheuer N."/>
            <person name="Wiegand S."/>
            <person name="Jogler M."/>
            <person name="Boedeker C."/>
            <person name="Peeters S.H."/>
            <person name="Rast P."/>
            <person name="Heuer A."/>
            <person name="Jetten M.S.M."/>
            <person name="Rohde M."/>
            <person name="Jogler C."/>
        </authorList>
    </citation>
    <scope>NUCLEOTIDE SEQUENCE [LARGE SCALE GENOMIC DNA]</scope>
    <source>
        <strain evidence="1 2">Poly21</strain>
    </source>
</reference>
<sequence length="85" mass="9432">MLILGGEEPATWFDDNLVAERVKSVRTSKVRSLGNSRNCHRPTAVDAFNPASRTILTHQCYNVMFGGVHEAWRNNAGCMPVRTTA</sequence>
<dbReference type="EMBL" id="SJPU01000001">
    <property type="protein sequence ID" value="TWU18748.1"/>
    <property type="molecule type" value="Genomic_DNA"/>
</dbReference>
<comment type="caution">
    <text evidence="1">The sequence shown here is derived from an EMBL/GenBank/DDBJ whole genome shotgun (WGS) entry which is preliminary data.</text>
</comment>
<keyword evidence="2" id="KW-1185">Reference proteome</keyword>
<proteinExistence type="predicted"/>
<protein>
    <submittedName>
        <fullName evidence="1">Uncharacterized protein</fullName>
    </submittedName>
</protein>
<organism evidence="1 2">
    <name type="scientific">Allorhodopirellula heiligendammensis</name>
    <dbReference type="NCBI Taxonomy" id="2714739"/>
    <lineage>
        <taxon>Bacteria</taxon>
        <taxon>Pseudomonadati</taxon>
        <taxon>Planctomycetota</taxon>
        <taxon>Planctomycetia</taxon>
        <taxon>Pirellulales</taxon>
        <taxon>Pirellulaceae</taxon>
        <taxon>Allorhodopirellula</taxon>
    </lineage>
</organism>
<dbReference type="AlphaFoldDB" id="A0A5C6C3L9"/>
<accession>A0A5C6C3L9</accession>